<reference evidence="1" key="2">
    <citation type="journal article" date="2015" name="Data Brief">
        <title>Shoot transcriptome of the giant reed, Arundo donax.</title>
        <authorList>
            <person name="Barrero R.A."/>
            <person name="Guerrero F.D."/>
            <person name="Moolhuijzen P."/>
            <person name="Goolsby J.A."/>
            <person name="Tidwell J."/>
            <person name="Bellgard S.E."/>
            <person name="Bellgard M.I."/>
        </authorList>
    </citation>
    <scope>NUCLEOTIDE SEQUENCE</scope>
    <source>
        <tissue evidence="1">Shoot tissue taken approximately 20 cm above the soil surface</tissue>
    </source>
</reference>
<protein>
    <submittedName>
        <fullName evidence="1">Uncharacterized protein</fullName>
    </submittedName>
</protein>
<proteinExistence type="predicted"/>
<reference evidence="1" key="1">
    <citation type="submission" date="2014-09" db="EMBL/GenBank/DDBJ databases">
        <authorList>
            <person name="Magalhaes I.L.F."/>
            <person name="Oliveira U."/>
            <person name="Santos F.R."/>
            <person name="Vidigal T.H.D.A."/>
            <person name="Brescovit A.D."/>
            <person name="Santos A.J."/>
        </authorList>
    </citation>
    <scope>NUCLEOTIDE SEQUENCE</scope>
    <source>
        <tissue evidence="1">Shoot tissue taken approximately 20 cm above the soil surface</tissue>
    </source>
</reference>
<sequence length="10" mass="1113">MNPRLPSSIV</sequence>
<evidence type="ECO:0000313" key="1">
    <source>
        <dbReference type="EMBL" id="JAE36810.1"/>
    </source>
</evidence>
<organism evidence="1">
    <name type="scientific">Arundo donax</name>
    <name type="common">Giant reed</name>
    <name type="synonym">Donax arundinaceus</name>
    <dbReference type="NCBI Taxonomy" id="35708"/>
    <lineage>
        <taxon>Eukaryota</taxon>
        <taxon>Viridiplantae</taxon>
        <taxon>Streptophyta</taxon>
        <taxon>Embryophyta</taxon>
        <taxon>Tracheophyta</taxon>
        <taxon>Spermatophyta</taxon>
        <taxon>Magnoliopsida</taxon>
        <taxon>Liliopsida</taxon>
        <taxon>Poales</taxon>
        <taxon>Poaceae</taxon>
        <taxon>PACMAD clade</taxon>
        <taxon>Arundinoideae</taxon>
        <taxon>Arundineae</taxon>
        <taxon>Arundo</taxon>
    </lineage>
</organism>
<accession>A0A0A9HI15</accession>
<name>A0A0A9HI15_ARUDO</name>
<dbReference type="EMBL" id="GBRH01161086">
    <property type="protein sequence ID" value="JAE36810.1"/>
    <property type="molecule type" value="Transcribed_RNA"/>
</dbReference>